<proteinExistence type="predicted"/>
<accession>A0AA38FM11</accession>
<dbReference type="Proteomes" id="UP000824469">
    <property type="component" value="Unassembled WGS sequence"/>
</dbReference>
<sequence>MSTTMCSREKLELETMVLAVTAQVEIVVTDMVRVALELGMLLVAGIGGGAGDSGAGYGVEGSAYGVVSGSGV</sequence>
<reference evidence="1 2" key="1">
    <citation type="journal article" date="2021" name="Nat. Plants">
        <title>The Taxus genome provides insights into paclitaxel biosynthesis.</title>
        <authorList>
            <person name="Xiong X."/>
            <person name="Gou J."/>
            <person name="Liao Q."/>
            <person name="Li Y."/>
            <person name="Zhou Q."/>
            <person name="Bi G."/>
            <person name="Li C."/>
            <person name="Du R."/>
            <person name="Wang X."/>
            <person name="Sun T."/>
            <person name="Guo L."/>
            <person name="Liang H."/>
            <person name="Lu P."/>
            <person name="Wu Y."/>
            <person name="Zhang Z."/>
            <person name="Ro D.K."/>
            <person name="Shang Y."/>
            <person name="Huang S."/>
            <person name="Yan J."/>
        </authorList>
    </citation>
    <scope>NUCLEOTIDE SEQUENCE [LARGE SCALE GENOMIC DNA]</scope>
    <source>
        <strain evidence="1">Ta-2019</strain>
    </source>
</reference>
<feature type="non-terminal residue" evidence="1">
    <location>
        <position position="72"/>
    </location>
</feature>
<evidence type="ECO:0000313" key="1">
    <source>
        <dbReference type="EMBL" id="KAH9306699.1"/>
    </source>
</evidence>
<name>A0AA38FM11_TAXCH</name>
<protein>
    <submittedName>
        <fullName evidence="1">Uncharacterized protein</fullName>
    </submittedName>
</protein>
<keyword evidence="2" id="KW-1185">Reference proteome</keyword>
<evidence type="ECO:0000313" key="2">
    <source>
        <dbReference type="Proteomes" id="UP000824469"/>
    </source>
</evidence>
<dbReference type="EMBL" id="JAHRHJ020000008">
    <property type="protein sequence ID" value="KAH9306699.1"/>
    <property type="molecule type" value="Genomic_DNA"/>
</dbReference>
<comment type="caution">
    <text evidence="1">The sequence shown here is derived from an EMBL/GenBank/DDBJ whole genome shotgun (WGS) entry which is preliminary data.</text>
</comment>
<dbReference type="AlphaFoldDB" id="A0AA38FM11"/>
<gene>
    <name evidence="1" type="ORF">KI387_011103</name>
</gene>
<organism evidence="1 2">
    <name type="scientific">Taxus chinensis</name>
    <name type="common">Chinese yew</name>
    <name type="synonym">Taxus wallichiana var. chinensis</name>
    <dbReference type="NCBI Taxonomy" id="29808"/>
    <lineage>
        <taxon>Eukaryota</taxon>
        <taxon>Viridiplantae</taxon>
        <taxon>Streptophyta</taxon>
        <taxon>Embryophyta</taxon>
        <taxon>Tracheophyta</taxon>
        <taxon>Spermatophyta</taxon>
        <taxon>Pinopsida</taxon>
        <taxon>Pinidae</taxon>
        <taxon>Conifers II</taxon>
        <taxon>Cupressales</taxon>
        <taxon>Taxaceae</taxon>
        <taxon>Taxus</taxon>
    </lineage>
</organism>